<dbReference type="GO" id="GO:0006772">
    <property type="term" value="P:thiamine metabolic process"/>
    <property type="evidence" value="ECO:0007669"/>
    <property type="project" value="UniProtKB-ARBA"/>
</dbReference>
<feature type="binding site" evidence="2">
    <location>
        <position position="129"/>
    </location>
    <ligand>
        <name>substrate</name>
    </ligand>
</feature>
<proteinExistence type="predicted"/>
<accession>A0AAD5H5Q8</accession>
<dbReference type="PANTHER" id="PTHR43198:SF5">
    <property type="entry name" value="BIFUNCTIONAL TENA-E PROTEIN"/>
    <property type="match status" value="1"/>
</dbReference>
<protein>
    <recommendedName>
        <fullName evidence="3">Thiaminase-2/PQQC domain-containing protein</fullName>
    </recommendedName>
</protein>
<reference evidence="4" key="1">
    <citation type="submission" date="2020-11" db="EMBL/GenBank/DDBJ databases">
        <title>Chlorella ohadii genome sequencing and assembly.</title>
        <authorList>
            <person name="Murik O."/>
            <person name="Treves H."/>
            <person name="Kedem I."/>
            <person name="Shotland Y."/>
            <person name="Kaplan A."/>
        </authorList>
    </citation>
    <scope>NUCLEOTIDE SEQUENCE</scope>
    <source>
        <strain evidence="4">1</strain>
    </source>
</reference>
<dbReference type="PANTHER" id="PTHR43198">
    <property type="entry name" value="BIFUNCTIONAL TH2 PROTEIN"/>
    <property type="match status" value="1"/>
</dbReference>
<dbReference type="AlphaFoldDB" id="A0AAD5H5Q8"/>
<organism evidence="4 5">
    <name type="scientific">Chlorella ohadii</name>
    <dbReference type="NCBI Taxonomy" id="2649997"/>
    <lineage>
        <taxon>Eukaryota</taxon>
        <taxon>Viridiplantae</taxon>
        <taxon>Chlorophyta</taxon>
        <taxon>core chlorophytes</taxon>
        <taxon>Trebouxiophyceae</taxon>
        <taxon>Chlorellales</taxon>
        <taxon>Chlorellaceae</taxon>
        <taxon>Chlorella clade</taxon>
        <taxon>Chlorella</taxon>
    </lineage>
</organism>
<dbReference type="Proteomes" id="UP001205105">
    <property type="component" value="Unassembled WGS sequence"/>
</dbReference>
<evidence type="ECO:0000259" key="3">
    <source>
        <dbReference type="Pfam" id="PF03070"/>
    </source>
</evidence>
<dbReference type="SUPFAM" id="SSF48613">
    <property type="entry name" value="Heme oxygenase-like"/>
    <property type="match status" value="1"/>
</dbReference>
<dbReference type="InterPro" id="IPR004305">
    <property type="entry name" value="Thiaminase-2/PQQC"/>
</dbReference>
<dbReference type="InterPro" id="IPR016084">
    <property type="entry name" value="Haem_Oase-like_multi-hlx"/>
</dbReference>
<dbReference type="CDD" id="cd19357">
    <property type="entry name" value="TenA_E_At3g16990-like"/>
    <property type="match status" value="1"/>
</dbReference>
<dbReference type="EMBL" id="JADXDR010000019">
    <property type="protein sequence ID" value="KAI7845284.1"/>
    <property type="molecule type" value="Genomic_DNA"/>
</dbReference>
<sequence length="211" mass="23477">MATCADILGRHPDEWKGAVTHPFLTAVQDGTIQAEQFEAWLVQDGLFAREFTRFQAHALAKAPVAQFDLLLSGMAALQDELRWFADLTHKRGLSLDVPPSETCQRYITFMSNCAKQPWACHAVVLWAIEKAYHEAWHAHMPGMPAPYHHYAERWGSLAFGDYVDQLQRQADAALAAASAAERQEAEALFVQVCALERDFWSMAFGGGAAQA</sequence>
<feature type="binding site" evidence="2">
    <location>
        <position position="44"/>
    </location>
    <ligand>
        <name>substrate</name>
    </ligand>
</feature>
<dbReference type="InterPro" id="IPR026285">
    <property type="entry name" value="TenA_E"/>
</dbReference>
<dbReference type="Pfam" id="PF03070">
    <property type="entry name" value="TENA_THI-4"/>
    <property type="match status" value="1"/>
</dbReference>
<evidence type="ECO:0000313" key="5">
    <source>
        <dbReference type="Proteomes" id="UP001205105"/>
    </source>
</evidence>
<dbReference type="PIRSF" id="PIRSF003170">
    <property type="entry name" value="Pet18p"/>
    <property type="match status" value="1"/>
</dbReference>
<feature type="domain" description="Thiaminase-2/PQQC" evidence="3">
    <location>
        <begin position="14"/>
        <end position="203"/>
    </location>
</feature>
<evidence type="ECO:0000313" key="4">
    <source>
        <dbReference type="EMBL" id="KAI7845284.1"/>
    </source>
</evidence>
<feature type="binding site" evidence="2">
    <location>
        <position position="80"/>
    </location>
    <ligand>
        <name>substrate</name>
    </ligand>
</feature>
<evidence type="ECO:0000256" key="1">
    <source>
        <dbReference type="PIRSR" id="PIRSR003170-1"/>
    </source>
</evidence>
<feature type="active site" description="Proton donor" evidence="1">
    <location>
        <position position="196"/>
    </location>
</feature>
<evidence type="ECO:0000256" key="2">
    <source>
        <dbReference type="PIRSR" id="PIRSR003170-2"/>
    </source>
</evidence>
<comment type="caution">
    <text evidence="4">The sequence shown here is derived from an EMBL/GenBank/DDBJ whole genome shotgun (WGS) entry which is preliminary data.</text>
</comment>
<name>A0AAD5H5Q8_9CHLO</name>
<dbReference type="InterPro" id="IPR050967">
    <property type="entry name" value="Thiamine_Salvage_TenA"/>
</dbReference>
<gene>
    <name evidence="4" type="ORF">COHA_001127</name>
</gene>
<dbReference type="Gene3D" id="1.20.910.10">
    <property type="entry name" value="Heme oxygenase-like"/>
    <property type="match status" value="1"/>
</dbReference>
<dbReference type="GO" id="GO:0005829">
    <property type="term" value="C:cytosol"/>
    <property type="evidence" value="ECO:0007669"/>
    <property type="project" value="TreeGrafter"/>
</dbReference>
<keyword evidence="5" id="KW-1185">Reference proteome</keyword>